<accession>A0ACB8UE52</accession>
<gene>
    <name evidence="1" type="ORF">BDY19DRAFT_484748</name>
</gene>
<proteinExistence type="predicted"/>
<comment type="caution">
    <text evidence="1">The sequence shown here is derived from an EMBL/GenBank/DDBJ whole genome shotgun (WGS) entry which is preliminary data.</text>
</comment>
<reference evidence="1" key="1">
    <citation type="journal article" date="2021" name="Environ. Microbiol.">
        <title>Gene family expansions and transcriptome signatures uncover fungal adaptations to wood decay.</title>
        <authorList>
            <person name="Hage H."/>
            <person name="Miyauchi S."/>
            <person name="Viragh M."/>
            <person name="Drula E."/>
            <person name="Min B."/>
            <person name="Chaduli D."/>
            <person name="Navarro D."/>
            <person name="Favel A."/>
            <person name="Norest M."/>
            <person name="Lesage-Meessen L."/>
            <person name="Balint B."/>
            <person name="Merenyi Z."/>
            <person name="de Eugenio L."/>
            <person name="Morin E."/>
            <person name="Martinez A.T."/>
            <person name="Baldrian P."/>
            <person name="Stursova M."/>
            <person name="Martinez M.J."/>
            <person name="Novotny C."/>
            <person name="Magnuson J.K."/>
            <person name="Spatafora J.W."/>
            <person name="Maurice S."/>
            <person name="Pangilinan J."/>
            <person name="Andreopoulos W."/>
            <person name="LaButti K."/>
            <person name="Hundley H."/>
            <person name="Na H."/>
            <person name="Kuo A."/>
            <person name="Barry K."/>
            <person name="Lipzen A."/>
            <person name="Henrissat B."/>
            <person name="Riley R."/>
            <person name="Ahrendt S."/>
            <person name="Nagy L.G."/>
            <person name="Grigoriev I.V."/>
            <person name="Martin F."/>
            <person name="Rosso M.N."/>
        </authorList>
    </citation>
    <scope>NUCLEOTIDE SEQUENCE</scope>
    <source>
        <strain evidence="1">CBS 384.51</strain>
    </source>
</reference>
<dbReference type="Proteomes" id="UP001055072">
    <property type="component" value="Unassembled WGS sequence"/>
</dbReference>
<sequence length="534" mass="60793">MIPVDKGGGIAKAQGSYKNRDTPCSFLCLPKPMMAMSFLPSFHLFLVFVVSSIIYITYRCKFFTSRHPGCTFAPGPRGWPIIGNLLDLPTQRPWIVFRDWARTYGDIMYVRAYRKPIIILSSAEVVTDLMEKRSLIYAGRPVSVMDNLTGKYFHQYFNGGVVPDYHIKQAKQIHKFLRRCLDTSGKQLDPSHVRLTLASTIMDIVYGLQIESMEDDYIRVVVESIELGSDSKVVGKYWIDYMPFLRYVPGWIPGTASVRLGARCRPVVEEMVNRAYDAVKKGTVTRSSMALDLITRLSEEPDPERRKAEERHAKHVTAVAYAAGSDTTYSTIQTFFCNLATYPDIQKKAQEELDLVVGPDRLPTFDDYDSLPFVQAIFLECIRWLPVAPLGIPHSTTEDDYYNGYFIPADTTVLVNVWHILRNPVDYPEPEKFNPDRFMKDGALNRDVRDPLTFAFGFGRRACPGKDFARDTAFLLFASILHAFKIMPSLDEYGNELDPTPHMSASTLCYPELLHYMLKPRSKAMEKLVRDTAL</sequence>
<evidence type="ECO:0000313" key="2">
    <source>
        <dbReference type="Proteomes" id="UP001055072"/>
    </source>
</evidence>
<keyword evidence="2" id="KW-1185">Reference proteome</keyword>
<organism evidence="1 2">
    <name type="scientific">Irpex rosettiformis</name>
    <dbReference type="NCBI Taxonomy" id="378272"/>
    <lineage>
        <taxon>Eukaryota</taxon>
        <taxon>Fungi</taxon>
        <taxon>Dikarya</taxon>
        <taxon>Basidiomycota</taxon>
        <taxon>Agaricomycotina</taxon>
        <taxon>Agaricomycetes</taxon>
        <taxon>Polyporales</taxon>
        <taxon>Irpicaceae</taxon>
        <taxon>Irpex</taxon>
    </lineage>
</organism>
<protein>
    <submittedName>
        <fullName evidence="1">Cytochrome P450</fullName>
    </submittedName>
</protein>
<name>A0ACB8UE52_9APHY</name>
<dbReference type="EMBL" id="MU274903">
    <property type="protein sequence ID" value="KAI0092456.1"/>
    <property type="molecule type" value="Genomic_DNA"/>
</dbReference>
<evidence type="ECO:0000313" key="1">
    <source>
        <dbReference type="EMBL" id="KAI0092456.1"/>
    </source>
</evidence>